<evidence type="ECO:0000259" key="1">
    <source>
        <dbReference type="Pfam" id="PF13456"/>
    </source>
</evidence>
<accession>G7KH87</accession>
<dbReference type="EMBL" id="CM001221">
    <property type="protein sequence ID" value="AES99830.1"/>
    <property type="molecule type" value="Genomic_DNA"/>
</dbReference>
<dbReference type="Pfam" id="PF13456">
    <property type="entry name" value="RVT_3"/>
    <property type="match status" value="1"/>
</dbReference>
<proteinExistence type="predicted"/>
<sequence>MNNNVRRNWKKVRHQVNASNINYFNALRKHLNTLMVKDGIFWKQVAKALWLKDDDLNTHFFHALATSIRKVIVVFVIIRATDNRAQSNNVIHGHVFEWTKPTYDRYKCNIHGFFYDSLNMVGIDICIRYDQGEFVMAKANCFSPLCDDDVGETDGLHTTLQWMVDLHYNHVDFILDSKSIVERFNSNLIESSELGCIIKACRRQANSVTHGLARVVPSMLAPTSMMMYRHVSEI</sequence>
<protein>
    <recommendedName>
        <fullName evidence="1">RNase H type-1 domain-containing protein</fullName>
    </recommendedName>
</protein>
<dbReference type="HOGENOM" id="CLU_1186539_0_0_1"/>
<gene>
    <name evidence="2" type="ordered locus">MTR_5g085210</name>
</gene>
<evidence type="ECO:0000313" key="3">
    <source>
        <dbReference type="EnsemblPlants" id="AES99830"/>
    </source>
</evidence>
<dbReference type="InterPro" id="IPR052929">
    <property type="entry name" value="RNase_H-like_EbsB-rel"/>
</dbReference>
<reference evidence="3" key="3">
    <citation type="submission" date="2015-04" db="UniProtKB">
        <authorList>
            <consortium name="EnsemblPlants"/>
        </authorList>
    </citation>
    <scope>IDENTIFICATION</scope>
    <source>
        <strain evidence="3">cv. Jemalong A17</strain>
    </source>
</reference>
<feature type="domain" description="RNase H type-1" evidence="1">
    <location>
        <begin position="122"/>
        <end position="202"/>
    </location>
</feature>
<organism evidence="2 4">
    <name type="scientific">Medicago truncatula</name>
    <name type="common">Barrel medic</name>
    <name type="synonym">Medicago tribuloides</name>
    <dbReference type="NCBI Taxonomy" id="3880"/>
    <lineage>
        <taxon>Eukaryota</taxon>
        <taxon>Viridiplantae</taxon>
        <taxon>Streptophyta</taxon>
        <taxon>Embryophyta</taxon>
        <taxon>Tracheophyta</taxon>
        <taxon>Spermatophyta</taxon>
        <taxon>Magnoliopsida</taxon>
        <taxon>eudicotyledons</taxon>
        <taxon>Gunneridae</taxon>
        <taxon>Pentapetalae</taxon>
        <taxon>rosids</taxon>
        <taxon>fabids</taxon>
        <taxon>Fabales</taxon>
        <taxon>Fabaceae</taxon>
        <taxon>Papilionoideae</taxon>
        <taxon>50 kb inversion clade</taxon>
        <taxon>NPAAA clade</taxon>
        <taxon>Hologalegina</taxon>
        <taxon>IRL clade</taxon>
        <taxon>Trifolieae</taxon>
        <taxon>Medicago</taxon>
    </lineage>
</organism>
<dbReference type="PaxDb" id="3880-AES99830"/>
<evidence type="ECO:0000313" key="4">
    <source>
        <dbReference type="Proteomes" id="UP000002051"/>
    </source>
</evidence>
<dbReference type="EnsemblPlants" id="AES99830">
    <property type="protein sequence ID" value="AES99830"/>
    <property type="gene ID" value="MTR_5g085210"/>
</dbReference>
<dbReference type="PANTHER" id="PTHR47074:SF48">
    <property type="entry name" value="POLYNUCLEOTIDYL TRANSFERASE, RIBONUCLEASE H-LIKE SUPERFAMILY PROTEIN"/>
    <property type="match status" value="1"/>
</dbReference>
<reference evidence="2 4" key="1">
    <citation type="journal article" date="2011" name="Nature">
        <title>The Medicago genome provides insight into the evolution of rhizobial symbioses.</title>
        <authorList>
            <person name="Young N.D."/>
            <person name="Debelle F."/>
            <person name="Oldroyd G.E."/>
            <person name="Geurts R."/>
            <person name="Cannon S.B."/>
            <person name="Udvardi M.K."/>
            <person name="Benedito V.A."/>
            <person name="Mayer K.F."/>
            <person name="Gouzy J."/>
            <person name="Schoof H."/>
            <person name="Van de Peer Y."/>
            <person name="Proost S."/>
            <person name="Cook D.R."/>
            <person name="Meyers B.C."/>
            <person name="Spannagl M."/>
            <person name="Cheung F."/>
            <person name="De Mita S."/>
            <person name="Krishnakumar V."/>
            <person name="Gundlach H."/>
            <person name="Zhou S."/>
            <person name="Mudge J."/>
            <person name="Bharti A.K."/>
            <person name="Murray J.D."/>
            <person name="Naoumkina M.A."/>
            <person name="Rosen B."/>
            <person name="Silverstein K.A."/>
            <person name="Tang H."/>
            <person name="Rombauts S."/>
            <person name="Zhao P.X."/>
            <person name="Zhou P."/>
            <person name="Barbe V."/>
            <person name="Bardou P."/>
            <person name="Bechner M."/>
            <person name="Bellec A."/>
            <person name="Berger A."/>
            <person name="Berges H."/>
            <person name="Bidwell S."/>
            <person name="Bisseling T."/>
            <person name="Choisne N."/>
            <person name="Couloux A."/>
            <person name="Denny R."/>
            <person name="Deshpande S."/>
            <person name="Dai X."/>
            <person name="Doyle J.J."/>
            <person name="Dudez A.M."/>
            <person name="Farmer A.D."/>
            <person name="Fouteau S."/>
            <person name="Franken C."/>
            <person name="Gibelin C."/>
            <person name="Gish J."/>
            <person name="Goldstein S."/>
            <person name="Gonzalez A.J."/>
            <person name="Green P.J."/>
            <person name="Hallab A."/>
            <person name="Hartog M."/>
            <person name="Hua A."/>
            <person name="Humphray S.J."/>
            <person name="Jeong D.H."/>
            <person name="Jing Y."/>
            <person name="Jocker A."/>
            <person name="Kenton S.M."/>
            <person name="Kim D.J."/>
            <person name="Klee K."/>
            <person name="Lai H."/>
            <person name="Lang C."/>
            <person name="Lin S."/>
            <person name="Macmil S.L."/>
            <person name="Magdelenat G."/>
            <person name="Matthews L."/>
            <person name="McCorrison J."/>
            <person name="Monaghan E.L."/>
            <person name="Mun J.H."/>
            <person name="Najar F.Z."/>
            <person name="Nicholson C."/>
            <person name="Noirot C."/>
            <person name="O'Bleness M."/>
            <person name="Paule C.R."/>
            <person name="Poulain J."/>
            <person name="Prion F."/>
            <person name="Qin B."/>
            <person name="Qu C."/>
            <person name="Retzel E.F."/>
            <person name="Riddle C."/>
            <person name="Sallet E."/>
            <person name="Samain S."/>
            <person name="Samson N."/>
            <person name="Sanders I."/>
            <person name="Saurat O."/>
            <person name="Scarpelli C."/>
            <person name="Schiex T."/>
            <person name="Segurens B."/>
            <person name="Severin A.J."/>
            <person name="Sherrier D.J."/>
            <person name="Shi R."/>
            <person name="Sims S."/>
            <person name="Singer S.R."/>
            <person name="Sinharoy S."/>
            <person name="Sterck L."/>
            <person name="Viollet A."/>
            <person name="Wang B.B."/>
            <person name="Wang K."/>
            <person name="Wang M."/>
            <person name="Wang X."/>
            <person name="Warfsmann J."/>
            <person name="Weissenbach J."/>
            <person name="White D.D."/>
            <person name="White J.D."/>
            <person name="Wiley G.B."/>
            <person name="Wincker P."/>
            <person name="Xing Y."/>
            <person name="Yang L."/>
            <person name="Yao Z."/>
            <person name="Ying F."/>
            <person name="Zhai J."/>
            <person name="Zhou L."/>
            <person name="Zuber A."/>
            <person name="Denarie J."/>
            <person name="Dixon R.A."/>
            <person name="May G.D."/>
            <person name="Schwartz D.C."/>
            <person name="Rogers J."/>
            <person name="Quetier F."/>
            <person name="Town C.D."/>
            <person name="Roe B.A."/>
        </authorList>
    </citation>
    <scope>NUCLEOTIDE SEQUENCE [LARGE SCALE GENOMIC DNA]</scope>
    <source>
        <strain evidence="2">A17</strain>
        <strain evidence="3 4">cv. Jemalong A17</strain>
    </source>
</reference>
<dbReference type="GO" id="GO:0004523">
    <property type="term" value="F:RNA-DNA hybrid ribonuclease activity"/>
    <property type="evidence" value="ECO:0007669"/>
    <property type="project" value="InterPro"/>
</dbReference>
<name>G7KH87_MEDTR</name>
<evidence type="ECO:0000313" key="2">
    <source>
        <dbReference type="EMBL" id="AES99830.1"/>
    </source>
</evidence>
<dbReference type="InterPro" id="IPR002156">
    <property type="entry name" value="RNaseH_domain"/>
</dbReference>
<dbReference type="GO" id="GO:0003676">
    <property type="term" value="F:nucleic acid binding"/>
    <property type="evidence" value="ECO:0007669"/>
    <property type="project" value="InterPro"/>
</dbReference>
<reference evidence="2 4" key="2">
    <citation type="journal article" date="2014" name="BMC Genomics">
        <title>An improved genome release (version Mt4.0) for the model legume Medicago truncatula.</title>
        <authorList>
            <person name="Tang H."/>
            <person name="Krishnakumar V."/>
            <person name="Bidwell S."/>
            <person name="Rosen B."/>
            <person name="Chan A."/>
            <person name="Zhou S."/>
            <person name="Gentzbittel L."/>
            <person name="Childs K.L."/>
            <person name="Yandell M."/>
            <person name="Gundlach H."/>
            <person name="Mayer K.F."/>
            <person name="Schwartz D.C."/>
            <person name="Town C.D."/>
        </authorList>
    </citation>
    <scope>GENOME REANNOTATION</scope>
    <source>
        <strain evidence="3 4">cv. Jemalong A17</strain>
    </source>
</reference>
<dbReference type="PANTHER" id="PTHR47074">
    <property type="entry name" value="BNAC02G40300D PROTEIN"/>
    <property type="match status" value="1"/>
</dbReference>
<dbReference type="Proteomes" id="UP000002051">
    <property type="component" value="Chromosome 5"/>
</dbReference>
<dbReference type="AlphaFoldDB" id="G7KH87"/>
<keyword evidence="4" id="KW-1185">Reference proteome</keyword>